<proteinExistence type="predicted"/>
<dbReference type="RefSeq" id="WP_034244226.1">
    <property type="nucleotide sequence ID" value="NZ_BJYK01000001.1"/>
</dbReference>
<accession>A0A511YTD4</accession>
<evidence type="ECO:0000313" key="1">
    <source>
        <dbReference type="EMBL" id="GEN78460.1"/>
    </source>
</evidence>
<dbReference type="EMBL" id="BJYK01000001">
    <property type="protein sequence ID" value="GEN78460.1"/>
    <property type="molecule type" value="Genomic_DNA"/>
</dbReference>
<comment type="caution">
    <text evidence="1">The sequence shown here is derived from an EMBL/GenBank/DDBJ whole genome shotgun (WGS) entry which is preliminary data.</text>
</comment>
<organism evidence="1 2">
    <name type="scientific">Actinotalea fermentans</name>
    <dbReference type="NCBI Taxonomy" id="43671"/>
    <lineage>
        <taxon>Bacteria</taxon>
        <taxon>Bacillati</taxon>
        <taxon>Actinomycetota</taxon>
        <taxon>Actinomycetes</taxon>
        <taxon>Micrococcales</taxon>
        <taxon>Cellulomonadaceae</taxon>
        <taxon>Actinotalea</taxon>
    </lineage>
</organism>
<reference evidence="1 2" key="1">
    <citation type="submission" date="2019-07" db="EMBL/GenBank/DDBJ databases">
        <title>Whole genome shotgun sequence of Actinotalea fermentans NBRC 105374.</title>
        <authorList>
            <person name="Hosoyama A."/>
            <person name="Uohara A."/>
            <person name="Ohji S."/>
            <person name="Ichikawa N."/>
        </authorList>
    </citation>
    <scope>NUCLEOTIDE SEQUENCE [LARGE SCALE GENOMIC DNA]</scope>
    <source>
        <strain evidence="1 2">NBRC 105374</strain>
    </source>
</reference>
<sequence>MVRWARSPQDAVLVLVATARELGHDPEHLTARQALESWVAAAQVPFRVPRVAEADGLGYGFEVRDDAFCVDLVRRLACREADGYCHVLCEIRLPRTTELAALGSHVEWCFEPPASQERHAWAARIGERAEWALMDGAAEATVTISADVR</sequence>
<dbReference type="AlphaFoldDB" id="A0A511YTD4"/>
<evidence type="ECO:0000313" key="2">
    <source>
        <dbReference type="Proteomes" id="UP000321484"/>
    </source>
</evidence>
<gene>
    <name evidence="1" type="ORF">AFE02nite_01940</name>
</gene>
<keyword evidence="2" id="KW-1185">Reference proteome</keyword>
<dbReference type="OrthoDB" id="6064656at2"/>
<dbReference type="Proteomes" id="UP000321484">
    <property type="component" value="Unassembled WGS sequence"/>
</dbReference>
<name>A0A511YTD4_9CELL</name>
<protein>
    <submittedName>
        <fullName evidence="1">Uncharacterized protein</fullName>
    </submittedName>
</protein>